<name>A0A430J6L2_9BACL</name>
<dbReference type="AlphaFoldDB" id="A0A430J6L2"/>
<proteinExistence type="predicted"/>
<dbReference type="SUPFAM" id="SSF51658">
    <property type="entry name" value="Xylose isomerase-like"/>
    <property type="match status" value="1"/>
</dbReference>
<dbReference type="GO" id="GO:0016853">
    <property type="term" value="F:isomerase activity"/>
    <property type="evidence" value="ECO:0007669"/>
    <property type="project" value="UniProtKB-KW"/>
</dbReference>
<keyword evidence="2" id="KW-1185">Reference proteome</keyword>
<evidence type="ECO:0000313" key="1">
    <source>
        <dbReference type="EMBL" id="RTE04383.1"/>
    </source>
</evidence>
<accession>A0A430J6L2</accession>
<keyword evidence="1" id="KW-0413">Isomerase</keyword>
<dbReference type="OrthoDB" id="2555274at2"/>
<dbReference type="RefSeq" id="WP_126144237.1">
    <property type="nucleotide sequence ID" value="NZ_RXHU01000089.1"/>
</dbReference>
<dbReference type="Proteomes" id="UP000276128">
    <property type="component" value="Unassembled WGS sequence"/>
</dbReference>
<dbReference type="EMBL" id="RXHU01000089">
    <property type="protein sequence ID" value="RTE04383.1"/>
    <property type="molecule type" value="Genomic_DNA"/>
</dbReference>
<sequence>MKLEIHQSWWAMTGLGNGSREWTLKEKFENIAEAGFSGILGQLPAPAEADTWRRLLDDYGFSFGVQAFPFPKLGDDLTPYFARAKAFGVQYVNAQILHPYLEGQPAADFVAGFIRQAAEAGLPFFVETHRGRITQDLRRTAQLVEALPQLRLTIDFSHYVVGEGMDRAVADETAEGYLQTLLMRASSIHARISNGHQVQVDVGEDASHPAVQPFLRWWRSGMANWRRTATAGDVFPFVCELGPPAYAITHGVSLEEASDRWKQALVLKRLGEQAWAEA</sequence>
<protein>
    <submittedName>
        <fullName evidence="1">Sugar phosphate isomerase/epimerase</fullName>
    </submittedName>
</protein>
<comment type="caution">
    <text evidence="1">The sequence shown here is derived from an EMBL/GenBank/DDBJ whole genome shotgun (WGS) entry which is preliminary data.</text>
</comment>
<organism evidence="1 2">
    <name type="scientific">Paenibacillus whitsoniae</name>
    <dbReference type="NCBI Taxonomy" id="2496558"/>
    <lineage>
        <taxon>Bacteria</taxon>
        <taxon>Bacillati</taxon>
        <taxon>Bacillota</taxon>
        <taxon>Bacilli</taxon>
        <taxon>Bacillales</taxon>
        <taxon>Paenibacillaceae</taxon>
        <taxon>Paenibacillus</taxon>
    </lineage>
</organism>
<evidence type="ECO:0000313" key="2">
    <source>
        <dbReference type="Proteomes" id="UP000276128"/>
    </source>
</evidence>
<dbReference type="InterPro" id="IPR036237">
    <property type="entry name" value="Xyl_isomerase-like_sf"/>
</dbReference>
<gene>
    <name evidence="1" type="ORF">EJQ19_26485</name>
</gene>
<reference evidence="1 2" key="1">
    <citation type="submission" date="2018-12" db="EMBL/GenBank/DDBJ databases">
        <title>Bacillus ochoae sp. nov., Paenibacillus whitsoniae sp. nov., Paenibacillus spiritus sp. nov. Isolated from the Mars Exploration Rover during spacecraft assembly.</title>
        <authorList>
            <person name="Seuylemezian A."/>
            <person name="Vaishampayan P."/>
        </authorList>
    </citation>
    <scope>NUCLEOTIDE SEQUENCE [LARGE SCALE GENOMIC DNA]</scope>
    <source>
        <strain evidence="1 2">MER 54</strain>
    </source>
</reference>
<dbReference type="Gene3D" id="3.20.20.150">
    <property type="entry name" value="Divalent-metal-dependent TIM barrel enzymes"/>
    <property type="match status" value="1"/>
</dbReference>